<evidence type="ECO:0000256" key="6">
    <source>
        <dbReference type="SAM" id="Phobius"/>
    </source>
</evidence>
<evidence type="ECO:0000256" key="3">
    <source>
        <dbReference type="ARBA" id="ARBA00022989"/>
    </source>
</evidence>
<organism evidence="7">
    <name type="scientific">Medioppia subpectinata</name>
    <dbReference type="NCBI Taxonomy" id="1979941"/>
    <lineage>
        <taxon>Eukaryota</taxon>
        <taxon>Metazoa</taxon>
        <taxon>Ecdysozoa</taxon>
        <taxon>Arthropoda</taxon>
        <taxon>Chelicerata</taxon>
        <taxon>Arachnida</taxon>
        <taxon>Acari</taxon>
        <taxon>Acariformes</taxon>
        <taxon>Sarcoptiformes</taxon>
        <taxon>Oribatida</taxon>
        <taxon>Brachypylina</taxon>
        <taxon>Oppioidea</taxon>
        <taxon>Oppiidae</taxon>
        <taxon>Medioppia</taxon>
    </lineage>
</organism>
<evidence type="ECO:0000256" key="4">
    <source>
        <dbReference type="ARBA" id="ARBA00023136"/>
    </source>
</evidence>
<dbReference type="Pfam" id="PF13520">
    <property type="entry name" value="AA_permease_2"/>
    <property type="match status" value="1"/>
</dbReference>
<sequence length="217" mass="23840">MSDKKTRALRETSCEKNEENSDGSEERVHFKRQITLIHGIAIVVGTIIGSGIFVSPKGVYEFSNCSLVASLVIWSLCGLFSMLGSLCYAEIGTTITRSGGDYAYIYEGFGPLLAYLNLWVNIIMIRPTTQTIMALTFAYYTLGTIYPTGCDPPNVAIKALAALALCQSQNITSDALDPTSHKTCHLSYSSAFYSGLFAFGGWNYLNFVTEELKNPYK</sequence>
<reference evidence="7" key="1">
    <citation type="submission" date="2020-11" db="EMBL/GenBank/DDBJ databases">
        <authorList>
            <person name="Tran Van P."/>
        </authorList>
    </citation>
    <scope>NUCLEOTIDE SEQUENCE</scope>
</reference>
<evidence type="ECO:0000256" key="1">
    <source>
        <dbReference type="ARBA" id="ARBA00004141"/>
    </source>
</evidence>
<feature type="transmembrane region" description="Helical" evidence="6">
    <location>
        <begin position="34"/>
        <end position="55"/>
    </location>
</feature>
<feature type="transmembrane region" description="Helical" evidence="6">
    <location>
        <begin position="103"/>
        <end position="125"/>
    </location>
</feature>
<dbReference type="InterPro" id="IPR002293">
    <property type="entry name" value="AA/rel_permease1"/>
</dbReference>
<keyword evidence="3 6" id="KW-1133">Transmembrane helix</keyword>
<comment type="subcellular location">
    <subcellularLocation>
        <location evidence="1">Membrane</location>
        <topology evidence="1">Multi-pass membrane protein</topology>
    </subcellularLocation>
</comment>
<dbReference type="Gene3D" id="1.20.1740.10">
    <property type="entry name" value="Amino acid/polyamine transporter I"/>
    <property type="match status" value="1"/>
</dbReference>
<accession>A0A7R9Q463</accession>
<gene>
    <name evidence="7" type="ORF">OSB1V03_LOCUS11179</name>
</gene>
<dbReference type="AlphaFoldDB" id="A0A7R9Q463"/>
<keyword evidence="2 6" id="KW-0812">Transmembrane</keyword>
<keyword evidence="4 6" id="KW-0472">Membrane</keyword>
<evidence type="ECO:0000256" key="5">
    <source>
        <dbReference type="SAM" id="MobiDB-lite"/>
    </source>
</evidence>
<name>A0A7R9Q463_9ACAR</name>
<dbReference type="InterPro" id="IPR050598">
    <property type="entry name" value="AminoAcid_Transporter"/>
</dbReference>
<evidence type="ECO:0000313" key="7">
    <source>
        <dbReference type="EMBL" id="CAD7630767.1"/>
    </source>
</evidence>
<dbReference type="EMBL" id="CAJPIZ010008513">
    <property type="protein sequence ID" value="CAG2111197.1"/>
    <property type="molecule type" value="Genomic_DNA"/>
</dbReference>
<dbReference type="OrthoDB" id="10062876at2759"/>
<dbReference type="PANTHER" id="PTHR11785:SF528">
    <property type="entry name" value="AMINO ACID TRANSPORTER PROTEIN JHI-21"/>
    <property type="match status" value="1"/>
</dbReference>
<dbReference type="Proteomes" id="UP000759131">
    <property type="component" value="Unassembled WGS sequence"/>
</dbReference>
<dbReference type="GO" id="GO:0016020">
    <property type="term" value="C:membrane"/>
    <property type="evidence" value="ECO:0007669"/>
    <property type="project" value="UniProtKB-SubCell"/>
</dbReference>
<protein>
    <submittedName>
        <fullName evidence="7">Uncharacterized protein</fullName>
    </submittedName>
</protein>
<dbReference type="GO" id="GO:0015179">
    <property type="term" value="F:L-amino acid transmembrane transporter activity"/>
    <property type="evidence" value="ECO:0007669"/>
    <property type="project" value="TreeGrafter"/>
</dbReference>
<proteinExistence type="predicted"/>
<evidence type="ECO:0000256" key="2">
    <source>
        <dbReference type="ARBA" id="ARBA00022692"/>
    </source>
</evidence>
<dbReference type="EMBL" id="OC863088">
    <property type="protein sequence ID" value="CAD7630767.1"/>
    <property type="molecule type" value="Genomic_DNA"/>
</dbReference>
<feature type="region of interest" description="Disordered" evidence="5">
    <location>
        <begin position="1"/>
        <end position="25"/>
    </location>
</feature>
<feature type="transmembrane region" description="Helical" evidence="6">
    <location>
        <begin position="67"/>
        <end position="91"/>
    </location>
</feature>
<dbReference type="PANTHER" id="PTHR11785">
    <property type="entry name" value="AMINO ACID TRANSPORTER"/>
    <property type="match status" value="1"/>
</dbReference>
<evidence type="ECO:0000313" key="8">
    <source>
        <dbReference type="Proteomes" id="UP000759131"/>
    </source>
</evidence>
<keyword evidence="8" id="KW-1185">Reference proteome</keyword>